<dbReference type="InterPro" id="IPR036866">
    <property type="entry name" value="RibonucZ/Hydroxyglut_hydro"/>
</dbReference>
<dbReference type="AlphaFoldDB" id="A0A848DPM9"/>
<dbReference type="Gene3D" id="3.40.250.10">
    <property type="entry name" value="Rhodanese-like domain"/>
    <property type="match status" value="3"/>
</dbReference>
<dbReference type="CDD" id="cd07724">
    <property type="entry name" value="POD-like_MBL-fold"/>
    <property type="match status" value="1"/>
</dbReference>
<dbReference type="PANTHER" id="PTHR43084:SF1">
    <property type="entry name" value="PERSULFIDE DIOXYGENASE ETHE1, MITOCHONDRIAL"/>
    <property type="match status" value="1"/>
</dbReference>
<keyword evidence="1" id="KW-0479">Metal-binding</keyword>
<dbReference type="Gene3D" id="3.60.15.10">
    <property type="entry name" value="Ribonuclease Z/Hydroxyacylglutathione hydrolase-like"/>
    <property type="match status" value="1"/>
</dbReference>
<dbReference type="InterPro" id="IPR001279">
    <property type="entry name" value="Metallo-B-lactamas"/>
</dbReference>
<dbReference type="SUPFAM" id="SSF56281">
    <property type="entry name" value="Metallo-hydrolase/oxidoreductase"/>
    <property type="match status" value="1"/>
</dbReference>
<gene>
    <name evidence="3" type="ORF">HF519_23405</name>
</gene>
<reference evidence="3 4" key="1">
    <citation type="submission" date="2020-04" db="EMBL/GenBank/DDBJ databases">
        <authorList>
            <person name="Klaysubun C."/>
            <person name="Duangmal K."/>
            <person name="Lipun K."/>
        </authorList>
    </citation>
    <scope>NUCLEOTIDE SEQUENCE [LARGE SCALE GENOMIC DNA]</scope>
    <source>
        <strain evidence="3 4">DSM 45300</strain>
    </source>
</reference>
<dbReference type="Pfam" id="PF00581">
    <property type="entry name" value="Rhodanese"/>
    <property type="match status" value="3"/>
</dbReference>
<evidence type="ECO:0000256" key="1">
    <source>
        <dbReference type="ARBA" id="ARBA00022723"/>
    </source>
</evidence>
<dbReference type="PANTHER" id="PTHR43084">
    <property type="entry name" value="PERSULFIDE DIOXYGENASE ETHE1"/>
    <property type="match status" value="1"/>
</dbReference>
<dbReference type="InterPro" id="IPR051682">
    <property type="entry name" value="Mito_Persulfide_Diox"/>
</dbReference>
<dbReference type="Proteomes" id="UP000586918">
    <property type="component" value="Unassembled WGS sequence"/>
</dbReference>
<protein>
    <submittedName>
        <fullName evidence="3">MBL fold metallo-hydrolase</fullName>
    </submittedName>
</protein>
<proteinExistence type="predicted"/>
<dbReference type="SMART" id="SM00849">
    <property type="entry name" value="Lactamase_B"/>
    <property type="match status" value="1"/>
</dbReference>
<keyword evidence="4" id="KW-1185">Reference proteome</keyword>
<organism evidence="3 4">
    <name type="scientific">Pseudonocardia bannensis</name>
    <dbReference type="NCBI Taxonomy" id="630973"/>
    <lineage>
        <taxon>Bacteria</taxon>
        <taxon>Bacillati</taxon>
        <taxon>Actinomycetota</taxon>
        <taxon>Actinomycetes</taxon>
        <taxon>Pseudonocardiales</taxon>
        <taxon>Pseudonocardiaceae</taxon>
        <taxon>Pseudonocardia</taxon>
    </lineage>
</organism>
<dbReference type="PROSITE" id="PS50206">
    <property type="entry name" value="RHODANESE_3"/>
    <property type="match status" value="3"/>
</dbReference>
<feature type="domain" description="Rhodanese" evidence="2">
    <location>
        <begin position="270"/>
        <end position="321"/>
    </location>
</feature>
<comment type="caution">
    <text evidence="3">The sequence shown here is derived from an EMBL/GenBank/DDBJ whole genome shotgun (WGS) entry which is preliminary data.</text>
</comment>
<dbReference type="GO" id="GO:0006749">
    <property type="term" value="P:glutathione metabolic process"/>
    <property type="evidence" value="ECO:0007669"/>
    <property type="project" value="InterPro"/>
</dbReference>
<dbReference type="Pfam" id="PF00753">
    <property type="entry name" value="Lactamase_B"/>
    <property type="match status" value="1"/>
</dbReference>
<dbReference type="SUPFAM" id="SSF52821">
    <property type="entry name" value="Rhodanese/Cell cycle control phosphatase"/>
    <property type="match status" value="3"/>
</dbReference>
<evidence type="ECO:0000259" key="2">
    <source>
        <dbReference type="PROSITE" id="PS50206"/>
    </source>
</evidence>
<dbReference type="FunFam" id="3.60.15.10:FF:000030">
    <property type="entry name" value="Metallo-beta-lactamase family protein"/>
    <property type="match status" value="1"/>
</dbReference>
<sequence length="581" mass="60914">MILTQHYLACLSHASYLVGDETTGRAVVVDPRRDVGVYLDEAVERGLTIERIIETHVHADFLSGHLELAARTGAVISYGDAAAVDFAIEPLRDGQRLSLGEVTLEVLATPGHTPESICVVVYEHPGDEVPYGVLTGDTLFVGDVGRPDLLASAGAGFSADELARQLHRSLQEKVLRLPDAARVFPAHGAGSACGKQLSSATSSTIGEQRRTNYALQPMSAEQFVAAVTEGQPVRPRYFAFDARRNRELRPLLDEDVAPPMLDMDEVLALQAAGAVLVDPREPAEFAAGHVRGAVNIGLQGRFAEWAGDVLSPDRDIVLVGDPDLGLQAKVRLGRVGFDRVAGQLADLAASLATRPDLAETSSRLTIEQLAELRGLEPGLQLIDVRNPGETAAGTVPGAREIPLAAFAGWLEGLKPAGPVVVYCASGYRSQVAASLLCSMGFSDISDVLGGYGAWAGAGLPISHDASAGEPGATPDIAPSSAKAQLDGGAMLLDVREPVEWDAGHAPGASALPMRQVHEQWSELPRDRRILVICRSGGRSAAVTDSLRGSGFDAVNVAGGMRAWAAAGLGVITDSGAPGTVI</sequence>
<dbReference type="GO" id="GO:0070813">
    <property type="term" value="P:hydrogen sulfide metabolic process"/>
    <property type="evidence" value="ECO:0007669"/>
    <property type="project" value="TreeGrafter"/>
</dbReference>
<dbReference type="EMBL" id="JAAXKZ010000112">
    <property type="protein sequence ID" value="NMH94469.1"/>
    <property type="molecule type" value="Genomic_DNA"/>
</dbReference>
<feature type="domain" description="Rhodanese" evidence="2">
    <location>
        <begin position="375"/>
        <end position="463"/>
    </location>
</feature>
<accession>A0A848DPM9</accession>
<keyword evidence="3" id="KW-0378">Hydrolase</keyword>
<dbReference type="GO" id="GO:0046872">
    <property type="term" value="F:metal ion binding"/>
    <property type="evidence" value="ECO:0007669"/>
    <property type="project" value="UniProtKB-KW"/>
</dbReference>
<dbReference type="InterPro" id="IPR044528">
    <property type="entry name" value="POD-like_MBL-fold"/>
</dbReference>
<dbReference type="SMART" id="SM00450">
    <property type="entry name" value="RHOD"/>
    <property type="match status" value="3"/>
</dbReference>
<dbReference type="InterPro" id="IPR036873">
    <property type="entry name" value="Rhodanese-like_dom_sf"/>
</dbReference>
<feature type="domain" description="Rhodanese" evidence="2">
    <location>
        <begin position="485"/>
        <end position="572"/>
    </location>
</feature>
<evidence type="ECO:0000313" key="4">
    <source>
        <dbReference type="Proteomes" id="UP000586918"/>
    </source>
</evidence>
<name>A0A848DPM9_9PSEU</name>
<dbReference type="GO" id="GO:0050313">
    <property type="term" value="F:sulfur dioxygenase activity"/>
    <property type="evidence" value="ECO:0007669"/>
    <property type="project" value="InterPro"/>
</dbReference>
<evidence type="ECO:0000313" key="3">
    <source>
        <dbReference type="EMBL" id="NMH94469.1"/>
    </source>
</evidence>
<dbReference type="GO" id="GO:0016787">
    <property type="term" value="F:hydrolase activity"/>
    <property type="evidence" value="ECO:0007669"/>
    <property type="project" value="UniProtKB-KW"/>
</dbReference>
<dbReference type="InterPro" id="IPR001763">
    <property type="entry name" value="Rhodanese-like_dom"/>
</dbReference>
<dbReference type="CDD" id="cd00158">
    <property type="entry name" value="RHOD"/>
    <property type="match status" value="3"/>
</dbReference>